<dbReference type="Proteomes" id="UP000198788">
    <property type="component" value="Unassembled WGS sequence"/>
</dbReference>
<dbReference type="EMBL" id="FOZV01000013">
    <property type="protein sequence ID" value="SFS90851.1"/>
    <property type="molecule type" value="Genomic_DNA"/>
</dbReference>
<dbReference type="PANTHER" id="PTHR43725:SF53">
    <property type="entry name" value="UDP-ARABINOSE 4-EPIMERASE 1"/>
    <property type="match status" value="1"/>
</dbReference>
<dbReference type="Gene3D" id="3.40.50.720">
    <property type="entry name" value="NAD(P)-binding Rossmann-like Domain"/>
    <property type="match status" value="1"/>
</dbReference>
<dbReference type="RefSeq" id="WP_218151476.1">
    <property type="nucleotide sequence ID" value="NZ_FOZV01000013.1"/>
</dbReference>
<evidence type="ECO:0000259" key="11">
    <source>
        <dbReference type="Pfam" id="PF01370"/>
    </source>
</evidence>
<comment type="cofactor">
    <cofactor evidence="2 10">
        <name>NAD(+)</name>
        <dbReference type="ChEBI" id="CHEBI:57540"/>
    </cofactor>
</comment>
<keyword evidence="8 10" id="KW-0413">Isomerase</keyword>
<comment type="pathway">
    <text evidence="3 10">Carbohydrate metabolism; galactose metabolism.</text>
</comment>
<comment type="catalytic activity">
    <reaction evidence="1 10">
        <text>UDP-alpha-D-glucose = UDP-alpha-D-galactose</text>
        <dbReference type="Rhea" id="RHEA:22168"/>
        <dbReference type="ChEBI" id="CHEBI:58885"/>
        <dbReference type="ChEBI" id="CHEBI:66914"/>
        <dbReference type="EC" id="5.1.3.2"/>
    </reaction>
</comment>
<sequence>MVTGGAGYIGSHTVLALLEQGFDPFVVDDLSTGSRLAVPDQVHLYIGDVGDKDFVRGILRDRRPKSLMHFAGSIVVEESVRDPGKYFRNNTASTLALLESWIAYGGGEFIFSSTAAVYGMPETLPVSEDAPKNPISPYGSSKWMSEQMIRDLAAAHPEFRPVCLRYFNVAGADPAGRTGQRGPQSTHLIRVATEVALGLRGRMSVFGDDYDTRDGTCERDFIHVSDLADAHVAALQYLEAGGTPAAFNCGYGQGYTVLEVLAALEQVLGYPVAADRAPRRPGDPARLIANTDAIRRSLAWTPRRQELTAILESALAWQAALNR</sequence>
<comment type="subunit">
    <text evidence="10">Homodimer.</text>
</comment>
<protein>
    <recommendedName>
        <fullName evidence="6 10">UDP-glucose 4-epimerase</fullName>
        <ecNumber evidence="5 10">5.1.3.2</ecNumber>
    </recommendedName>
</protein>
<evidence type="ECO:0000256" key="10">
    <source>
        <dbReference type="RuleBase" id="RU366046"/>
    </source>
</evidence>
<evidence type="ECO:0000256" key="2">
    <source>
        <dbReference type="ARBA" id="ARBA00001911"/>
    </source>
</evidence>
<gene>
    <name evidence="12" type="ORF">SAMN05192570_0213</name>
</gene>
<dbReference type="PANTHER" id="PTHR43725">
    <property type="entry name" value="UDP-GLUCOSE 4-EPIMERASE"/>
    <property type="match status" value="1"/>
</dbReference>
<dbReference type="UniPathway" id="UPA00214"/>
<feature type="domain" description="NAD-dependent epimerase/dehydratase" evidence="11">
    <location>
        <begin position="1"/>
        <end position="250"/>
    </location>
</feature>
<dbReference type="GO" id="GO:0033499">
    <property type="term" value="P:galactose catabolic process via UDP-galactose, Leloir pathway"/>
    <property type="evidence" value="ECO:0007669"/>
    <property type="project" value="TreeGrafter"/>
</dbReference>
<dbReference type="STRING" id="871741.SAMN05192570_0213"/>
<evidence type="ECO:0000256" key="8">
    <source>
        <dbReference type="ARBA" id="ARBA00023235"/>
    </source>
</evidence>
<dbReference type="CDD" id="cd05247">
    <property type="entry name" value="UDP_G4E_1_SDR_e"/>
    <property type="match status" value="1"/>
</dbReference>
<keyword evidence="7 10" id="KW-0520">NAD</keyword>
<evidence type="ECO:0000256" key="3">
    <source>
        <dbReference type="ARBA" id="ARBA00004947"/>
    </source>
</evidence>
<dbReference type="AlphaFoldDB" id="A0A1I6TNX3"/>
<evidence type="ECO:0000256" key="1">
    <source>
        <dbReference type="ARBA" id="ARBA00000083"/>
    </source>
</evidence>
<evidence type="ECO:0000256" key="4">
    <source>
        <dbReference type="ARBA" id="ARBA00007637"/>
    </source>
</evidence>
<dbReference type="EC" id="5.1.3.2" evidence="5 10"/>
<reference evidence="13" key="1">
    <citation type="submission" date="2016-10" db="EMBL/GenBank/DDBJ databases">
        <authorList>
            <person name="Varghese N."/>
            <person name="Submissions S."/>
        </authorList>
    </citation>
    <scope>NUCLEOTIDE SEQUENCE [LARGE SCALE GENOMIC DNA]</scope>
    <source>
        <strain evidence="13">CGMCC 1.10683</strain>
    </source>
</reference>
<accession>A0A1I6TNX3</accession>
<keyword evidence="13" id="KW-1185">Reference proteome</keyword>
<dbReference type="InterPro" id="IPR036291">
    <property type="entry name" value="NAD(P)-bd_dom_sf"/>
</dbReference>
<evidence type="ECO:0000256" key="6">
    <source>
        <dbReference type="ARBA" id="ARBA00018569"/>
    </source>
</evidence>
<evidence type="ECO:0000256" key="9">
    <source>
        <dbReference type="ARBA" id="ARBA00023277"/>
    </source>
</evidence>
<evidence type="ECO:0000313" key="12">
    <source>
        <dbReference type="EMBL" id="SFS90851.1"/>
    </source>
</evidence>
<proteinExistence type="inferred from homology"/>
<dbReference type="InterPro" id="IPR001509">
    <property type="entry name" value="Epimerase_deHydtase"/>
</dbReference>
<evidence type="ECO:0000313" key="13">
    <source>
        <dbReference type="Proteomes" id="UP000198788"/>
    </source>
</evidence>
<dbReference type="GO" id="GO:0003978">
    <property type="term" value="F:UDP-glucose 4-epimerase activity"/>
    <property type="evidence" value="ECO:0007669"/>
    <property type="project" value="UniProtKB-UniRule"/>
</dbReference>
<dbReference type="InterPro" id="IPR005886">
    <property type="entry name" value="UDP_G4E"/>
</dbReference>
<dbReference type="Gene3D" id="3.90.25.10">
    <property type="entry name" value="UDP-galactose 4-epimerase, domain 1"/>
    <property type="match status" value="1"/>
</dbReference>
<organism evidence="12 13">
    <name type="scientific">Brevundimonas viscosa</name>
    <dbReference type="NCBI Taxonomy" id="871741"/>
    <lineage>
        <taxon>Bacteria</taxon>
        <taxon>Pseudomonadati</taxon>
        <taxon>Pseudomonadota</taxon>
        <taxon>Alphaproteobacteria</taxon>
        <taxon>Caulobacterales</taxon>
        <taxon>Caulobacteraceae</taxon>
        <taxon>Brevundimonas</taxon>
    </lineage>
</organism>
<dbReference type="NCBIfam" id="TIGR01179">
    <property type="entry name" value="galE"/>
    <property type="match status" value="1"/>
</dbReference>
<name>A0A1I6TNX3_9CAUL</name>
<evidence type="ECO:0000256" key="7">
    <source>
        <dbReference type="ARBA" id="ARBA00023027"/>
    </source>
</evidence>
<evidence type="ECO:0000256" key="5">
    <source>
        <dbReference type="ARBA" id="ARBA00013189"/>
    </source>
</evidence>
<comment type="similarity">
    <text evidence="4 10">Belongs to the NAD(P)-dependent epimerase/dehydratase family.</text>
</comment>
<dbReference type="Pfam" id="PF01370">
    <property type="entry name" value="Epimerase"/>
    <property type="match status" value="1"/>
</dbReference>
<keyword evidence="9 10" id="KW-0119">Carbohydrate metabolism</keyword>
<dbReference type="SUPFAM" id="SSF51735">
    <property type="entry name" value="NAD(P)-binding Rossmann-fold domains"/>
    <property type="match status" value="1"/>
</dbReference>